<evidence type="ECO:0000256" key="3">
    <source>
        <dbReference type="SAM" id="SignalP"/>
    </source>
</evidence>
<dbReference type="PANTHER" id="PTHR23208:SF36">
    <property type="entry name" value="LYSOZYME-RELATED"/>
    <property type="match status" value="1"/>
</dbReference>
<comment type="similarity">
    <text evidence="1">Belongs to the glycosyl hydrolase 25 family.</text>
</comment>
<dbReference type="GO" id="GO:0007165">
    <property type="term" value="P:signal transduction"/>
    <property type="evidence" value="ECO:0007669"/>
    <property type="project" value="TreeGrafter"/>
</dbReference>
<evidence type="ECO:0000313" key="7">
    <source>
        <dbReference type="Proteomes" id="UP000663852"/>
    </source>
</evidence>
<dbReference type="PANTHER" id="PTHR23208">
    <property type="entry name" value="LYSOZYME PROTEIN"/>
    <property type="match status" value="1"/>
</dbReference>
<dbReference type="InterPro" id="IPR002053">
    <property type="entry name" value="Glyco_hydro_25"/>
</dbReference>
<keyword evidence="2 3" id="KW-0732">Signal</keyword>
<name>A0A813UD37_ADIRI</name>
<dbReference type="AlphaFoldDB" id="A0A813UD37"/>
<dbReference type="InterPro" id="IPR017853">
    <property type="entry name" value="GH"/>
</dbReference>
<protein>
    <recommendedName>
        <fullName evidence="8">Lysozyme</fullName>
    </recommendedName>
</protein>
<feature type="signal peptide" evidence="3">
    <location>
        <begin position="1"/>
        <end position="18"/>
    </location>
</feature>
<gene>
    <name evidence="4" type="ORF">EDS130_LOCUS6045</name>
    <name evidence="5" type="ORF">XAT740_LOCUS4218</name>
</gene>
<dbReference type="EMBL" id="CAJNOR010000170">
    <property type="protein sequence ID" value="CAF0826154.1"/>
    <property type="molecule type" value="Genomic_DNA"/>
</dbReference>
<dbReference type="PROSITE" id="PS51904">
    <property type="entry name" value="GLYCOSYL_HYDROL_F25_2"/>
    <property type="match status" value="1"/>
</dbReference>
<evidence type="ECO:0000256" key="1">
    <source>
        <dbReference type="ARBA" id="ARBA00010646"/>
    </source>
</evidence>
<reference evidence="4" key="1">
    <citation type="submission" date="2021-02" db="EMBL/GenBank/DDBJ databases">
        <authorList>
            <person name="Nowell W R."/>
        </authorList>
    </citation>
    <scope>NUCLEOTIDE SEQUENCE</scope>
</reference>
<evidence type="ECO:0000313" key="4">
    <source>
        <dbReference type="EMBL" id="CAF0825054.1"/>
    </source>
</evidence>
<dbReference type="Proteomes" id="UP000663828">
    <property type="component" value="Unassembled WGS sequence"/>
</dbReference>
<dbReference type="GO" id="GO:0003796">
    <property type="term" value="F:lysozyme activity"/>
    <property type="evidence" value="ECO:0007669"/>
    <property type="project" value="InterPro"/>
</dbReference>
<accession>A0A813UD37</accession>
<dbReference type="SUPFAM" id="SSF51445">
    <property type="entry name" value="(Trans)glycosidases"/>
    <property type="match status" value="1"/>
</dbReference>
<dbReference type="OrthoDB" id="2251794at2759"/>
<evidence type="ECO:0000256" key="2">
    <source>
        <dbReference type="ARBA" id="ARBA00022729"/>
    </source>
</evidence>
<dbReference type="GO" id="GO:0016998">
    <property type="term" value="P:cell wall macromolecule catabolic process"/>
    <property type="evidence" value="ECO:0007669"/>
    <property type="project" value="InterPro"/>
</dbReference>
<dbReference type="Gene3D" id="3.20.20.80">
    <property type="entry name" value="Glycosidases"/>
    <property type="match status" value="1"/>
</dbReference>
<keyword evidence="6" id="KW-1185">Reference proteome</keyword>
<proteinExistence type="inferred from homology"/>
<evidence type="ECO:0000313" key="5">
    <source>
        <dbReference type="EMBL" id="CAF0826154.1"/>
    </source>
</evidence>
<dbReference type="Proteomes" id="UP000663852">
    <property type="component" value="Unassembled WGS sequence"/>
</dbReference>
<dbReference type="EMBL" id="CAJNOJ010000017">
    <property type="protein sequence ID" value="CAF0825054.1"/>
    <property type="molecule type" value="Genomic_DNA"/>
</dbReference>
<evidence type="ECO:0008006" key="8">
    <source>
        <dbReference type="Google" id="ProtNLM"/>
    </source>
</evidence>
<dbReference type="GO" id="GO:0009253">
    <property type="term" value="P:peptidoglycan catabolic process"/>
    <property type="evidence" value="ECO:0007669"/>
    <property type="project" value="InterPro"/>
</dbReference>
<dbReference type="CDD" id="cd06416">
    <property type="entry name" value="GH25_Lys1-like"/>
    <property type="match status" value="1"/>
</dbReference>
<organism evidence="4 7">
    <name type="scientific">Adineta ricciae</name>
    <name type="common">Rotifer</name>
    <dbReference type="NCBI Taxonomy" id="249248"/>
    <lineage>
        <taxon>Eukaryota</taxon>
        <taxon>Metazoa</taxon>
        <taxon>Spiralia</taxon>
        <taxon>Gnathifera</taxon>
        <taxon>Rotifera</taxon>
        <taxon>Eurotatoria</taxon>
        <taxon>Bdelloidea</taxon>
        <taxon>Adinetida</taxon>
        <taxon>Adinetidae</taxon>
        <taxon>Adineta</taxon>
    </lineage>
</organism>
<feature type="chain" id="PRO_5036409421" description="Lysozyme" evidence="3">
    <location>
        <begin position="19"/>
        <end position="210"/>
    </location>
</feature>
<evidence type="ECO:0000313" key="6">
    <source>
        <dbReference type="Proteomes" id="UP000663828"/>
    </source>
</evidence>
<dbReference type="InterPro" id="IPR051595">
    <property type="entry name" value="GH25_Enzymes"/>
</dbReference>
<sequence>MLMFVQLTLILAIPSTLGIIGINVYQKVSQEQFECLKDKGYEFVIVRTYRKNGVVDRNSAITIKNARTAGFTHVDGYLLPCISCGDPSQQIFTTIDYLKDENADIDMLWLDIQGKWYNDAESNIQFLQDLILEMTTSGIKHGICTSPFQWITIMNNARQFSSESPLWYVGHDNKTTFDNFQMFGGWKQPSMKQYVGNVKECGVFLDRNFL</sequence>
<comment type="caution">
    <text evidence="4">The sequence shown here is derived from an EMBL/GenBank/DDBJ whole genome shotgun (WGS) entry which is preliminary data.</text>
</comment>